<feature type="chain" id="PRO_5042135341" description="Secreted protein" evidence="1">
    <location>
        <begin position="22"/>
        <end position="84"/>
    </location>
</feature>
<evidence type="ECO:0008006" key="4">
    <source>
        <dbReference type="Google" id="ProtNLM"/>
    </source>
</evidence>
<name>A0AAD7RKN0_9TELE</name>
<protein>
    <recommendedName>
        <fullName evidence="4">Secreted protein</fullName>
    </recommendedName>
</protein>
<proteinExistence type="predicted"/>
<reference evidence="2" key="1">
    <citation type="journal article" date="2023" name="Science">
        <title>Genome structures resolve the early diversification of teleost fishes.</title>
        <authorList>
            <person name="Parey E."/>
            <person name="Louis A."/>
            <person name="Montfort J."/>
            <person name="Bouchez O."/>
            <person name="Roques C."/>
            <person name="Iampietro C."/>
            <person name="Lluch J."/>
            <person name="Castinel A."/>
            <person name="Donnadieu C."/>
            <person name="Desvignes T."/>
            <person name="Floi Bucao C."/>
            <person name="Jouanno E."/>
            <person name="Wen M."/>
            <person name="Mejri S."/>
            <person name="Dirks R."/>
            <person name="Jansen H."/>
            <person name="Henkel C."/>
            <person name="Chen W.J."/>
            <person name="Zahm M."/>
            <person name="Cabau C."/>
            <person name="Klopp C."/>
            <person name="Thompson A.W."/>
            <person name="Robinson-Rechavi M."/>
            <person name="Braasch I."/>
            <person name="Lecointre G."/>
            <person name="Bobe J."/>
            <person name="Postlethwait J.H."/>
            <person name="Berthelot C."/>
            <person name="Roest Crollius H."/>
            <person name="Guiguen Y."/>
        </authorList>
    </citation>
    <scope>NUCLEOTIDE SEQUENCE</scope>
    <source>
        <strain evidence="2">NC1722</strain>
    </source>
</reference>
<sequence>MWESAVALAYLLVGWRPGLLGSRVTAYALQKESGGDGRRLPQEKTNRARFLRRKNEVTLPAVTARSVQGTTMTFAVETAGKTDD</sequence>
<comment type="caution">
    <text evidence="2">The sequence shown here is derived from an EMBL/GenBank/DDBJ whole genome shotgun (WGS) entry which is preliminary data.</text>
</comment>
<dbReference type="Proteomes" id="UP001221898">
    <property type="component" value="Unassembled WGS sequence"/>
</dbReference>
<gene>
    <name evidence="2" type="ORF">AAFF_G00183550</name>
</gene>
<feature type="signal peptide" evidence="1">
    <location>
        <begin position="1"/>
        <end position="21"/>
    </location>
</feature>
<dbReference type="AlphaFoldDB" id="A0AAD7RKN0"/>
<evidence type="ECO:0000313" key="3">
    <source>
        <dbReference type="Proteomes" id="UP001221898"/>
    </source>
</evidence>
<keyword evidence="1" id="KW-0732">Signal</keyword>
<evidence type="ECO:0000313" key="2">
    <source>
        <dbReference type="EMBL" id="KAJ8385642.1"/>
    </source>
</evidence>
<dbReference type="EMBL" id="JAINUG010000244">
    <property type="protein sequence ID" value="KAJ8385642.1"/>
    <property type="molecule type" value="Genomic_DNA"/>
</dbReference>
<accession>A0AAD7RKN0</accession>
<organism evidence="2 3">
    <name type="scientific">Aldrovandia affinis</name>
    <dbReference type="NCBI Taxonomy" id="143900"/>
    <lineage>
        <taxon>Eukaryota</taxon>
        <taxon>Metazoa</taxon>
        <taxon>Chordata</taxon>
        <taxon>Craniata</taxon>
        <taxon>Vertebrata</taxon>
        <taxon>Euteleostomi</taxon>
        <taxon>Actinopterygii</taxon>
        <taxon>Neopterygii</taxon>
        <taxon>Teleostei</taxon>
        <taxon>Notacanthiformes</taxon>
        <taxon>Halosauridae</taxon>
        <taxon>Aldrovandia</taxon>
    </lineage>
</organism>
<keyword evidence="3" id="KW-1185">Reference proteome</keyword>
<evidence type="ECO:0000256" key="1">
    <source>
        <dbReference type="SAM" id="SignalP"/>
    </source>
</evidence>